<evidence type="ECO:0000259" key="1">
    <source>
        <dbReference type="Pfam" id="PF01370"/>
    </source>
</evidence>
<dbReference type="eggNOG" id="KOG1430">
    <property type="taxonomic scope" value="Eukaryota"/>
</dbReference>
<evidence type="ECO:0000313" key="3">
    <source>
        <dbReference type="Proteomes" id="UP000054350"/>
    </source>
</evidence>
<dbReference type="Proteomes" id="UP000054350">
    <property type="component" value="Unassembled WGS sequence"/>
</dbReference>
<evidence type="ECO:0000313" key="2">
    <source>
        <dbReference type="EMBL" id="KNE60128.1"/>
    </source>
</evidence>
<dbReference type="InterPro" id="IPR050177">
    <property type="entry name" value="Lipid_A_modif_metabolic_enz"/>
</dbReference>
<dbReference type="Gene3D" id="3.40.50.720">
    <property type="entry name" value="NAD(P)-binding Rossmann-like Domain"/>
    <property type="match status" value="1"/>
</dbReference>
<feature type="domain" description="NAD-dependent epimerase/dehydratase" evidence="1">
    <location>
        <begin position="4"/>
        <end position="243"/>
    </location>
</feature>
<keyword evidence="3" id="KW-1185">Reference proteome</keyword>
<reference evidence="3" key="2">
    <citation type="submission" date="2009-11" db="EMBL/GenBank/DDBJ databases">
        <title>The Genome Sequence of Allomyces macrogynus strain ATCC 38327.</title>
        <authorList>
            <consortium name="The Broad Institute Genome Sequencing Platform"/>
            <person name="Russ C."/>
            <person name="Cuomo C."/>
            <person name="Shea T."/>
            <person name="Young S.K."/>
            <person name="Zeng Q."/>
            <person name="Koehrsen M."/>
            <person name="Haas B."/>
            <person name="Borodovsky M."/>
            <person name="Guigo R."/>
            <person name="Alvarado L."/>
            <person name="Berlin A."/>
            <person name="Borenstein D."/>
            <person name="Chen Z."/>
            <person name="Engels R."/>
            <person name="Freedman E."/>
            <person name="Gellesch M."/>
            <person name="Goldberg J."/>
            <person name="Griggs A."/>
            <person name="Gujja S."/>
            <person name="Heiman D."/>
            <person name="Hepburn T."/>
            <person name="Howarth C."/>
            <person name="Jen D."/>
            <person name="Larson L."/>
            <person name="Lewis B."/>
            <person name="Mehta T."/>
            <person name="Park D."/>
            <person name="Pearson M."/>
            <person name="Roberts A."/>
            <person name="Saif S."/>
            <person name="Shenoy N."/>
            <person name="Sisk P."/>
            <person name="Stolte C."/>
            <person name="Sykes S."/>
            <person name="Walk T."/>
            <person name="White J."/>
            <person name="Yandava C."/>
            <person name="Burger G."/>
            <person name="Gray M.W."/>
            <person name="Holland P.W.H."/>
            <person name="King N."/>
            <person name="Lang F.B.F."/>
            <person name="Roger A.J."/>
            <person name="Ruiz-Trillo I."/>
            <person name="Lander E."/>
            <person name="Nusbaum C."/>
        </authorList>
    </citation>
    <scope>NUCLEOTIDE SEQUENCE [LARGE SCALE GENOMIC DNA]</scope>
    <source>
        <strain evidence="3">ATCC 38327</strain>
    </source>
</reference>
<name>A0A0L0SC39_ALLM3</name>
<dbReference type="SUPFAM" id="SSF51735">
    <property type="entry name" value="NAD(P)-binding Rossmann-fold domains"/>
    <property type="match status" value="1"/>
</dbReference>
<dbReference type="STRING" id="578462.A0A0L0SC39"/>
<reference evidence="2 3" key="1">
    <citation type="submission" date="2009-11" db="EMBL/GenBank/DDBJ databases">
        <title>Annotation of Allomyces macrogynus ATCC 38327.</title>
        <authorList>
            <consortium name="The Broad Institute Genome Sequencing Platform"/>
            <person name="Russ C."/>
            <person name="Cuomo C."/>
            <person name="Burger G."/>
            <person name="Gray M.W."/>
            <person name="Holland P.W.H."/>
            <person name="King N."/>
            <person name="Lang F.B.F."/>
            <person name="Roger A.J."/>
            <person name="Ruiz-Trillo I."/>
            <person name="Young S.K."/>
            <person name="Zeng Q."/>
            <person name="Gargeya S."/>
            <person name="Fitzgerald M."/>
            <person name="Haas B."/>
            <person name="Abouelleil A."/>
            <person name="Alvarado L."/>
            <person name="Arachchi H.M."/>
            <person name="Berlin A."/>
            <person name="Chapman S.B."/>
            <person name="Gearin G."/>
            <person name="Goldberg J."/>
            <person name="Griggs A."/>
            <person name="Gujja S."/>
            <person name="Hansen M."/>
            <person name="Heiman D."/>
            <person name="Howarth C."/>
            <person name="Larimer J."/>
            <person name="Lui A."/>
            <person name="MacDonald P.J.P."/>
            <person name="McCowen C."/>
            <person name="Montmayeur A."/>
            <person name="Murphy C."/>
            <person name="Neiman D."/>
            <person name="Pearson M."/>
            <person name="Priest M."/>
            <person name="Roberts A."/>
            <person name="Saif S."/>
            <person name="Shea T."/>
            <person name="Sisk P."/>
            <person name="Stolte C."/>
            <person name="Sykes S."/>
            <person name="Wortman J."/>
            <person name="Nusbaum C."/>
            <person name="Birren B."/>
        </authorList>
    </citation>
    <scope>NUCLEOTIDE SEQUENCE [LARGE SCALE GENOMIC DNA]</scope>
    <source>
        <strain evidence="2 3">ATCC 38327</strain>
    </source>
</reference>
<dbReference type="EMBL" id="GG745335">
    <property type="protein sequence ID" value="KNE60128.1"/>
    <property type="molecule type" value="Genomic_DNA"/>
</dbReference>
<dbReference type="PANTHER" id="PTHR43245">
    <property type="entry name" value="BIFUNCTIONAL POLYMYXIN RESISTANCE PROTEIN ARNA"/>
    <property type="match status" value="1"/>
</dbReference>
<dbReference type="InterPro" id="IPR001509">
    <property type="entry name" value="Epimerase_deHydtase"/>
</dbReference>
<dbReference type="Pfam" id="PF01370">
    <property type="entry name" value="Epimerase"/>
    <property type="match status" value="1"/>
</dbReference>
<sequence>MATVLLLGGVGFIGRNLVAYLLSQGVPPANIRVVDKVLPATAWLNDAHKAAIEKVEFRQPNLVSPASIERAFARDDGAKWDYVINLAAETKYSQSDSVYEEKVFVLSVNCAKEAAKQKCKVYVEVSTGQVYDGDKKSSDENAKIKPWTGIAKAKAKAEEEIKKIPDLNLIIVRPAIVYGPGDMQGITPRLIIGHIYKHLKEEMKFLWTKDLRINTVHVEDVCRALWALCEYYKDKEAKGEVFNLVDKQDTDQETINRHIRSIFGIQTGFQGSIISQFAKLNLESVTEEVNDTHMAPWSDLLKASNITNSPLTPYLDQELLYNNSLSMDGTKIEKAIGFSYSIPEVTEQHIRDIVDGYKKQGIWPSD</sequence>
<dbReference type="AlphaFoldDB" id="A0A0L0SC39"/>
<dbReference type="PANTHER" id="PTHR43245:SF11">
    <property type="entry name" value="LD23561P"/>
    <property type="match status" value="1"/>
</dbReference>
<protein>
    <recommendedName>
        <fullName evidence="1">NAD-dependent epimerase/dehydratase domain-containing protein</fullName>
    </recommendedName>
</protein>
<gene>
    <name evidence="2" type="ORF">AMAG_05551</name>
</gene>
<organism evidence="2 3">
    <name type="scientific">Allomyces macrogynus (strain ATCC 38327)</name>
    <name type="common">Allomyces javanicus var. macrogynus</name>
    <dbReference type="NCBI Taxonomy" id="578462"/>
    <lineage>
        <taxon>Eukaryota</taxon>
        <taxon>Fungi</taxon>
        <taxon>Fungi incertae sedis</taxon>
        <taxon>Blastocladiomycota</taxon>
        <taxon>Blastocladiomycetes</taxon>
        <taxon>Blastocladiales</taxon>
        <taxon>Blastocladiaceae</taxon>
        <taxon>Allomyces</taxon>
    </lineage>
</organism>
<dbReference type="OrthoDB" id="16464at2759"/>
<dbReference type="OMA" id="PQTAWLN"/>
<dbReference type="VEuPathDB" id="FungiDB:AMAG_05551"/>
<dbReference type="InterPro" id="IPR036291">
    <property type="entry name" value="NAD(P)-bd_dom_sf"/>
</dbReference>
<proteinExistence type="predicted"/>
<accession>A0A0L0SC39</accession>